<dbReference type="AlphaFoldDB" id="A0AAV7I8S8"/>
<dbReference type="Proteomes" id="UP000826195">
    <property type="component" value="Unassembled WGS sequence"/>
</dbReference>
<accession>A0AAV7I8S8</accession>
<organism evidence="1 2">
    <name type="scientific">Cotesia glomerata</name>
    <name type="common">Lepidopteran parasitic wasp</name>
    <name type="synonym">Apanteles glomeratus</name>
    <dbReference type="NCBI Taxonomy" id="32391"/>
    <lineage>
        <taxon>Eukaryota</taxon>
        <taxon>Metazoa</taxon>
        <taxon>Ecdysozoa</taxon>
        <taxon>Arthropoda</taxon>
        <taxon>Hexapoda</taxon>
        <taxon>Insecta</taxon>
        <taxon>Pterygota</taxon>
        <taxon>Neoptera</taxon>
        <taxon>Endopterygota</taxon>
        <taxon>Hymenoptera</taxon>
        <taxon>Apocrita</taxon>
        <taxon>Ichneumonoidea</taxon>
        <taxon>Braconidae</taxon>
        <taxon>Microgastrinae</taxon>
        <taxon>Cotesia</taxon>
    </lineage>
</organism>
<gene>
    <name evidence="1" type="ORF">KQX54_002596</name>
</gene>
<name>A0AAV7I8S8_COTGL</name>
<dbReference type="EMBL" id="JAHXZJ010001865">
    <property type="protein sequence ID" value="KAH0548517.1"/>
    <property type="molecule type" value="Genomic_DNA"/>
</dbReference>
<evidence type="ECO:0000313" key="1">
    <source>
        <dbReference type="EMBL" id="KAH0548517.1"/>
    </source>
</evidence>
<keyword evidence="2" id="KW-1185">Reference proteome</keyword>
<sequence length="255" mass="29052">MNGGKMERVIKKCFIPSSWLSFWSSIKILDLINQAVWDILYPNMDGNNIVIKKENIFDHIFTIGDYPTFLTKTSSDFWWFKIYTNIPDGAENSIPYSFIDEDSAAQEEESFAPSEADDEVRRIFDGAVEMSDHEDINYESFLPKFTSSPPPPYSSNYSPISDDFMISTSLDFMDIDFNNLSNLYDYAPEEDDSLGEIWNYNSTAPQTHSSGFVHGRKPLSFMMRSPEPWLSSLSPSSSLSLSSSHSSSNVNDFFK</sequence>
<protein>
    <submittedName>
        <fullName evidence="1">Uncharacterized protein</fullName>
    </submittedName>
</protein>
<comment type="caution">
    <text evidence="1">The sequence shown here is derived from an EMBL/GenBank/DDBJ whole genome shotgun (WGS) entry which is preliminary data.</text>
</comment>
<proteinExistence type="predicted"/>
<reference evidence="1 2" key="1">
    <citation type="journal article" date="2021" name="J. Hered.">
        <title>A chromosome-level genome assembly of the parasitoid wasp, Cotesia glomerata (Hymenoptera: Braconidae).</title>
        <authorList>
            <person name="Pinto B.J."/>
            <person name="Weis J.J."/>
            <person name="Gamble T."/>
            <person name="Ode P.J."/>
            <person name="Paul R."/>
            <person name="Zaspel J.M."/>
        </authorList>
    </citation>
    <scope>NUCLEOTIDE SEQUENCE [LARGE SCALE GENOMIC DNA]</scope>
    <source>
        <strain evidence="1">CgM1</strain>
    </source>
</reference>
<evidence type="ECO:0000313" key="2">
    <source>
        <dbReference type="Proteomes" id="UP000826195"/>
    </source>
</evidence>